<organism evidence="3 4">
    <name type="scientific">Spinacia oleracea</name>
    <name type="common">Spinach</name>
    <dbReference type="NCBI Taxonomy" id="3562"/>
    <lineage>
        <taxon>Eukaryota</taxon>
        <taxon>Viridiplantae</taxon>
        <taxon>Streptophyta</taxon>
        <taxon>Embryophyta</taxon>
        <taxon>Tracheophyta</taxon>
        <taxon>Spermatophyta</taxon>
        <taxon>Magnoliopsida</taxon>
        <taxon>eudicotyledons</taxon>
        <taxon>Gunneridae</taxon>
        <taxon>Pentapetalae</taxon>
        <taxon>Caryophyllales</taxon>
        <taxon>Chenopodiaceae</taxon>
        <taxon>Chenopodioideae</taxon>
        <taxon>Anserineae</taxon>
        <taxon>Spinacia</taxon>
    </lineage>
</organism>
<reference evidence="4" key="2">
    <citation type="submission" date="2025-08" db="UniProtKB">
        <authorList>
            <consortium name="RefSeq"/>
        </authorList>
    </citation>
    <scope>IDENTIFICATION</scope>
    <source>
        <tissue evidence="4">Leaf</tissue>
    </source>
</reference>
<dbReference type="Pfam" id="PF01535">
    <property type="entry name" value="PPR"/>
    <property type="match status" value="1"/>
</dbReference>
<sequence length="427" mass="47396">MSNSSFLRLLSYTKQLTSHVNQGRHDQALSLFYHIHSALALPLDPYVFPLTLKSCSALRRPLLGTSIHAHLTKSSLLSNPFVASALVDFYGKCVSLFSARQLFDEIPNRNDVVWNVMISLYAHSNNVSLGLRLFETMDVAPNISTFNSIIDGLSRLDDGSYKALAFYRRMQGFGLRANFITALALLAACTGVGSLRLIKEIHGYSLRNDIDPNPQLRSCLVEAYGRCGCVDYANLIFYSLKERDRDVVAWSSLISAYALHGEARKSLEIFDDMEDAKVKPDGITLLGVLKACSHAGLADEAKGYIARMQEVYSIEITTDHYSCLVDVLSRAGRLYEAYDILAKMSVKATAKAWGALLGACRTYGEVDLAEVAGRALFEIEPNNAANYVLLARIYANAGRYEEANNLRNEMKERRVKITPEKSTALAY</sequence>
<proteinExistence type="predicted"/>
<dbReference type="AlphaFoldDB" id="A0A9R0K2H8"/>
<dbReference type="Proteomes" id="UP000813463">
    <property type="component" value="Chromosome 4"/>
</dbReference>
<protein>
    <submittedName>
        <fullName evidence="4">Pentatricopeptide repeat-containing protein At1g03510 isoform X1</fullName>
    </submittedName>
</protein>
<dbReference type="InterPro" id="IPR011990">
    <property type="entry name" value="TPR-like_helical_dom_sf"/>
</dbReference>
<dbReference type="InterPro" id="IPR046848">
    <property type="entry name" value="E_motif"/>
</dbReference>
<dbReference type="PANTHER" id="PTHR47926">
    <property type="entry name" value="PENTATRICOPEPTIDE REPEAT-CONTAINING PROTEIN"/>
    <property type="match status" value="1"/>
</dbReference>
<dbReference type="GO" id="GO:0003723">
    <property type="term" value="F:RNA binding"/>
    <property type="evidence" value="ECO:0007669"/>
    <property type="project" value="UniProtKB-KW"/>
</dbReference>
<feature type="repeat" description="PPR" evidence="2">
    <location>
        <begin position="383"/>
        <end position="417"/>
    </location>
</feature>
<dbReference type="InterPro" id="IPR002885">
    <property type="entry name" value="PPR_rpt"/>
</dbReference>
<gene>
    <name evidence="4" type="primary">LOC110795346</name>
</gene>
<dbReference type="GO" id="GO:0003743">
    <property type="term" value="F:translation initiation factor activity"/>
    <property type="evidence" value="ECO:0007669"/>
    <property type="project" value="UniProtKB-KW"/>
</dbReference>
<dbReference type="GeneID" id="110795346"/>
<dbReference type="GO" id="GO:0005852">
    <property type="term" value="C:eukaryotic translation initiation factor 3 complex"/>
    <property type="evidence" value="ECO:0007669"/>
    <property type="project" value="InterPro"/>
</dbReference>
<feature type="repeat" description="PPR" evidence="2">
    <location>
        <begin position="246"/>
        <end position="280"/>
    </location>
</feature>
<dbReference type="Gene3D" id="1.25.40.10">
    <property type="entry name" value="Tetratricopeptide repeat domain"/>
    <property type="match status" value="3"/>
</dbReference>
<dbReference type="PANTHER" id="PTHR47926:SF426">
    <property type="entry name" value="TETRATRICOPEPTIDE-LIKE HELICAL DOMAIN SUPERFAMILY, DYW DOMAIN-CONTAINING PROTEIN"/>
    <property type="match status" value="1"/>
</dbReference>
<dbReference type="RefSeq" id="XP_021856045.2">
    <property type="nucleotide sequence ID" value="XM_022000353.2"/>
</dbReference>
<reference evidence="3" key="1">
    <citation type="journal article" date="2021" name="Nat. Commun.">
        <title>Genomic analyses provide insights into spinach domestication and the genetic basis of agronomic traits.</title>
        <authorList>
            <person name="Cai X."/>
            <person name="Sun X."/>
            <person name="Xu C."/>
            <person name="Sun H."/>
            <person name="Wang X."/>
            <person name="Ge C."/>
            <person name="Zhang Z."/>
            <person name="Wang Q."/>
            <person name="Fei Z."/>
            <person name="Jiao C."/>
            <person name="Wang Q."/>
        </authorList>
    </citation>
    <scope>NUCLEOTIDE SEQUENCE [LARGE SCALE GENOMIC DNA]</scope>
    <source>
        <strain evidence="3">cv. Varoflay</strain>
    </source>
</reference>
<evidence type="ECO:0000256" key="1">
    <source>
        <dbReference type="ARBA" id="ARBA00022737"/>
    </source>
</evidence>
<dbReference type="InterPro" id="IPR046960">
    <property type="entry name" value="PPR_At4g14850-like_plant"/>
</dbReference>
<dbReference type="Pfam" id="PF20431">
    <property type="entry name" value="E_motif"/>
    <property type="match status" value="1"/>
</dbReference>
<dbReference type="SUPFAM" id="SSF48452">
    <property type="entry name" value="TPR-like"/>
    <property type="match status" value="1"/>
</dbReference>
<accession>A0A9R0K2H8</accession>
<dbReference type="KEGG" id="soe:110795346"/>
<feature type="repeat" description="PPR" evidence="2">
    <location>
        <begin position="142"/>
        <end position="177"/>
    </location>
</feature>
<keyword evidence="1" id="KW-0677">Repeat</keyword>
<name>A0A9R0K2H8_SPIOL</name>
<evidence type="ECO:0000313" key="3">
    <source>
        <dbReference type="Proteomes" id="UP000813463"/>
    </source>
</evidence>
<keyword evidence="3" id="KW-1185">Reference proteome</keyword>
<dbReference type="PROSITE" id="PS51375">
    <property type="entry name" value="PPR"/>
    <property type="match status" value="3"/>
</dbReference>
<evidence type="ECO:0000256" key="2">
    <source>
        <dbReference type="PROSITE-ProRule" id="PRU00708"/>
    </source>
</evidence>
<dbReference type="NCBIfam" id="TIGR00756">
    <property type="entry name" value="PPR"/>
    <property type="match status" value="1"/>
</dbReference>
<evidence type="ECO:0000313" key="4">
    <source>
        <dbReference type="RefSeq" id="XP_021856045.2"/>
    </source>
</evidence>
<dbReference type="Pfam" id="PF13041">
    <property type="entry name" value="PPR_2"/>
    <property type="match status" value="2"/>
</dbReference>
<dbReference type="GO" id="GO:0031369">
    <property type="term" value="F:translation initiation factor binding"/>
    <property type="evidence" value="ECO:0007669"/>
    <property type="project" value="InterPro"/>
</dbReference>